<proteinExistence type="predicted"/>
<accession>A0A9N9D7Q6</accession>
<sequence>MAPPSVQSTNQKRGMTTRQIISNRLGFEIEQLNGQPLIEHIEKHREYVGRESHSIMKTLFSHARYAIISGSLIASSTIDIQSMPSNEFLNTAYMKRTTMGPATALYVSIGKVLQPSNSLTHDQVNSIEDGLDTKWQLLASMRQMLGCPFRVDLWLFSERRIGHLEI</sequence>
<dbReference type="EMBL" id="CAJVPJ010002876">
    <property type="protein sequence ID" value="CAG8630969.1"/>
    <property type="molecule type" value="Genomic_DNA"/>
</dbReference>
<dbReference type="AlphaFoldDB" id="A0A9N9D7Q6"/>
<name>A0A9N9D7Q6_9GLOM</name>
<evidence type="ECO:0000313" key="1">
    <source>
        <dbReference type="EMBL" id="CAG8630969.1"/>
    </source>
</evidence>
<organism evidence="1 2">
    <name type="scientific">Paraglomus occultum</name>
    <dbReference type="NCBI Taxonomy" id="144539"/>
    <lineage>
        <taxon>Eukaryota</taxon>
        <taxon>Fungi</taxon>
        <taxon>Fungi incertae sedis</taxon>
        <taxon>Mucoromycota</taxon>
        <taxon>Glomeromycotina</taxon>
        <taxon>Glomeromycetes</taxon>
        <taxon>Paraglomerales</taxon>
        <taxon>Paraglomeraceae</taxon>
        <taxon>Paraglomus</taxon>
    </lineage>
</organism>
<gene>
    <name evidence="1" type="ORF">POCULU_LOCUS8892</name>
</gene>
<protein>
    <submittedName>
        <fullName evidence="1">986_t:CDS:1</fullName>
    </submittedName>
</protein>
<keyword evidence="2" id="KW-1185">Reference proteome</keyword>
<dbReference type="Proteomes" id="UP000789572">
    <property type="component" value="Unassembled WGS sequence"/>
</dbReference>
<evidence type="ECO:0000313" key="2">
    <source>
        <dbReference type="Proteomes" id="UP000789572"/>
    </source>
</evidence>
<comment type="caution">
    <text evidence="1">The sequence shown here is derived from an EMBL/GenBank/DDBJ whole genome shotgun (WGS) entry which is preliminary data.</text>
</comment>
<reference evidence="1" key="1">
    <citation type="submission" date="2021-06" db="EMBL/GenBank/DDBJ databases">
        <authorList>
            <person name="Kallberg Y."/>
            <person name="Tangrot J."/>
            <person name="Rosling A."/>
        </authorList>
    </citation>
    <scope>NUCLEOTIDE SEQUENCE</scope>
    <source>
        <strain evidence="1">IA702</strain>
    </source>
</reference>